<dbReference type="NCBIfam" id="TIGR01568">
    <property type="entry name" value="A_thal_3678"/>
    <property type="match status" value="1"/>
</dbReference>
<dbReference type="AlphaFoldDB" id="A5AV44"/>
<evidence type="ECO:0000256" key="2">
    <source>
        <dbReference type="ARBA" id="ARBA00022491"/>
    </source>
</evidence>
<dbReference type="InterPro" id="IPR038933">
    <property type="entry name" value="Ovate"/>
</dbReference>
<comment type="function">
    <text evidence="6">Transcriptional repressor that regulates multiple aspects of plant growth and development.</text>
</comment>
<feature type="domain" description="OVATE" evidence="8">
    <location>
        <begin position="134"/>
        <end position="197"/>
    </location>
</feature>
<dbReference type="PROSITE" id="PS51754">
    <property type="entry name" value="OVATE"/>
    <property type="match status" value="1"/>
</dbReference>
<feature type="region of interest" description="Disordered" evidence="7">
    <location>
        <begin position="311"/>
        <end position="331"/>
    </location>
</feature>
<reference evidence="9" key="1">
    <citation type="journal article" date="2007" name="PLoS ONE">
        <title>The first genome sequence of an elite grapevine cultivar (Pinot noir Vitis vinifera L.): coping with a highly heterozygous genome.</title>
        <authorList>
            <person name="Velasco R."/>
            <person name="Zharkikh A."/>
            <person name="Troggio M."/>
            <person name="Cartwright D.A."/>
            <person name="Cestaro A."/>
            <person name="Pruss D."/>
            <person name="Pindo M."/>
            <person name="FitzGerald L.M."/>
            <person name="Vezzulli S."/>
            <person name="Reid J."/>
            <person name="Malacarne G."/>
            <person name="Iliev D."/>
            <person name="Coppola G."/>
            <person name="Wardell B."/>
            <person name="Micheletti D."/>
            <person name="Macalma T."/>
            <person name="Facci M."/>
            <person name="Mitchell J.T."/>
            <person name="Perazzolli M."/>
            <person name="Eldredge G."/>
            <person name="Gatto P."/>
            <person name="Oyzerski R."/>
            <person name="Moretto M."/>
            <person name="Gutin N."/>
            <person name="Stefanini M."/>
            <person name="Chen Y."/>
            <person name="Segala C."/>
            <person name="Davenport C."/>
            <person name="Dematte L."/>
            <person name="Mraz A."/>
            <person name="Battilana J."/>
            <person name="Stormo K."/>
            <person name="Costa F."/>
            <person name="Tao Q."/>
            <person name="Si-Ammour A."/>
            <person name="Harkins T."/>
            <person name="Lackey A."/>
            <person name="Perbost C."/>
            <person name="Taillon B."/>
            <person name="Stella A."/>
            <person name="Solovyev V."/>
            <person name="Fawcett J.A."/>
            <person name="Sterck L."/>
            <person name="Vandepoele K."/>
            <person name="Grando S.M."/>
            <person name="Toppo S."/>
            <person name="Moser C."/>
            <person name="Lanchbury J."/>
            <person name="Bogden R."/>
            <person name="Skolnick M."/>
            <person name="Sgaramella V."/>
            <person name="Bhatnagar S.K."/>
            <person name="Fontana P."/>
            <person name="Gutin A."/>
            <person name="Van de Peer Y."/>
            <person name="Salamini F."/>
            <person name="Viola R."/>
        </authorList>
    </citation>
    <scope>NUCLEOTIDE SEQUENCE</scope>
</reference>
<dbReference type="Pfam" id="PF04844">
    <property type="entry name" value="Ovate"/>
    <property type="match status" value="1"/>
</dbReference>
<evidence type="ECO:0000256" key="3">
    <source>
        <dbReference type="ARBA" id="ARBA00023015"/>
    </source>
</evidence>
<sequence>MSSIIWKNFNLCLSKLKCFPTTLPSSPPSKHDHNRHPSSSSSSSISSTSSILIKNFNSLYDLTSDSTSKSLTRTTDDFLSTSEDSVDSESPPDFATVFASQRFFFSSPGRSNSIFEASESPPESDAIVNGGVAVHTYSPNPYEDFRRSMQEMAEARELRDVAADWDYLHELLLCYLTLNPKHTHKFIIRAFADLIVCLMSSTASDGRRGSAGPQRHGSKLKYSGHHLSTLASIDFKPISSITRSGGVRNRGGRVHTRGGIRTRGGGAHTRGSPPSHQQSISSITRSGGIRTRGGGAHMRWTRHTFVLRDAPSTNISSPPVEETSITPMEVSSTPPVVPLVASSPPSIEAILVDELVHIANDDQQGQKNDRGRGRGRRRGREAHGGLHVSPIDPIVEHAFHIHPQRKRKALHAVHIEDVTIYDLYFGYC</sequence>
<evidence type="ECO:0000313" key="9">
    <source>
        <dbReference type="EMBL" id="CAN67178.1"/>
    </source>
</evidence>
<evidence type="ECO:0000256" key="4">
    <source>
        <dbReference type="ARBA" id="ARBA00023163"/>
    </source>
</evidence>
<evidence type="ECO:0000256" key="1">
    <source>
        <dbReference type="ARBA" id="ARBA00004123"/>
    </source>
</evidence>
<comment type="subcellular location">
    <subcellularLocation>
        <location evidence="1 6">Nucleus</location>
    </subcellularLocation>
</comment>
<evidence type="ECO:0000256" key="7">
    <source>
        <dbReference type="SAM" id="MobiDB-lite"/>
    </source>
</evidence>
<proteinExistence type="predicted"/>
<feature type="compositionally biased region" description="Basic residues" evidence="7">
    <location>
        <begin position="250"/>
        <end position="260"/>
    </location>
</feature>
<keyword evidence="4 6" id="KW-0804">Transcription</keyword>
<keyword evidence="3 6" id="KW-0805">Transcription regulation</keyword>
<dbReference type="GO" id="GO:0045892">
    <property type="term" value="P:negative regulation of DNA-templated transcription"/>
    <property type="evidence" value="ECO:0007669"/>
    <property type="project" value="UniProtKB-UniRule"/>
</dbReference>
<dbReference type="PANTHER" id="PTHR33057">
    <property type="entry name" value="TRANSCRIPTION REPRESSOR OFP7-RELATED"/>
    <property type="match status" value="1"/>
</dbReference>
<protein>
    <recommendedName>
        <fullName evidence="6">Transcription repressor</fullName>
    </recommendedName>
    <alternativeName>
        <fullName evidence="6">Ovate family protein</fullName>
    </alternativeName>
</protein>
<evidence type="ECO:0000256" key="6">
    <source>
        <dbReference type="RuleBase" id="RU367028"/>
    </source>
</evidence>
<name>A5AV44_VITVI</name>
<keyword evidence="5 6" id="KW-0539">Nucleus</keyword>
<dbReference type="GO" id="GO:0005634">
    <property type="term" value="C:nucleus"/>
    <property type="evidence" value="ECO:0007669"/>
    <property type="project" value="UniProtKB-SubCell"/>
</dbReference>
<gene>
    <name evidence="9" type="ORF">VITISV_037456</name>
</gene>
<feature type="region of interest" description="Disordered" evidence="7">
    <location>
        <begin position="358"/>
        <end position="387"/>
    </location>
</feature>
<dbReference type="InterPro" id="IPR006458">
    <property type="entry name" value="Ovate_C"/>
</dbReference>
<accession>A5AV44</accession>
<evidence type="ECO:0000256" key="5">
    <source>
        <dbReference type="ARBA" id="ARBA00023242"/>
    </source>
</evidence>
<feature type="region of interest" description="Disordered" evidence="7">
    <location>
        <begin position="242"/>
        <end position="295"/>
    </location>
</feature>
<organism evidence="9">
    <name type="scientific">Vitis vinifera</name>
    <name type="common">Grape</name>
    <dbReference type="NCBI Taxonomy" id="29760"/>
    <lineage>
        <taxon>Eukaryota</taxon>
        <taxon>Viridiplantae</taxon>
        <taxon>Streptophyta</taxon>
        <taxon>Embryophyta</taxon>
        <taxon>Tracheophyta</taxon>
        <taxon>Spermatophyta</taxon>
        <taxon>Magnoliopsida</taxon>
        <taxon>eudicotyledons</taxon>
        <taxon>Gunneridae</taxon>
        <taxon>Pentapetalae</taxon>
        <taxon>rosids</taxon>
        <taxon>Vitales</taxon>
        <taxon>Vitaceae</taxon>
        <taxon>Viteae</taxon>
        <taxon>Vitis</taxon>
    </lineage>
</organism>
<evidence type="ECO:0000259" key="8">
    <source>
        <dbReference type="PROSITE" id="PS51754"/>
    </source>
</evidence>
<dbReference type="EMBL" id="AM436617">
    <property type="protein sequence ID" value="CAN67178.1"/>
    <property type="molecule type" value="Genomic_DNA"/>
</dbReference>
<dbReference type="PANTHER" id="PTHR33057:SF21">
    <property type="entry name" value="TRANSCRIPTION REPRESSOR"/>
    <property type="match status" value="1"/>
</dbReference>
<feature type="compositionally biased region" description="Low complexity" evidence="7">
    <location>
        <begin position="269"/>
        <end position="289"/>
    </location>
</feature>
<keyword evidence="2 6" id="KW-0678">Repressor</keyword>
<feature type="region of interest" description="Disordered" evidence="7">
    <location>
        <begin position="24"/>
        <end position="46"/>
    </location>
</feature>